<evidence type="ECO:0000313" key="2">
    <source>
        <dbReference type="Proteomes" id="UP001058120"/>
    </source>
</evidence>
<evidence type="ECO:0000313" key="1">
    <source>
        <dbReference type="EMBL" id="UWX06369.1"/>
    </source>
</evidence>
<proteinExistence type="predicted"/>
<dbReference type="RefSeq" id="WP_334315974.1">
    <property type="nucleotide sequence ID" value="NZ_CP065938.1"/>
</dbReference>
<dbReference type="Proteomes" id="UP001058120">
    <property type="component" value="Chromosome"/>
</dbReference>
<sequence>MRVEPLYNFDQRFYVIHEKENERHVVESRISGTFKRRSCYLYRISSVRWEPFWCEDFTITEKELKQKIGTTFFFNSVEALLYIKKTAR</sequence>
<accession>A0ABY5Y481</accession>
<keyword evidence="2" id="KW-1185">Reference proteome</keyword>
<organism evidence="1 2">
    <name type="scientific">Taurinivorans muris</name>
    <dbReference type="NCBI Taxonomy" id="2787751"/>
    <lineage>
        <taxon>Bacteria</taxon>
        <taxon>Pseudomonadati</taxon>
        <taxon>Thermodesulfobacteriota</taxon>
        <taxon>Desulfovibrionia</taxon>
        <taxon>Desulfovibrionales</taxon>
        <taxon>Desulfovibrionaceae</taxon>
        <taxon>Taurinivorans</taxon>
    </lineage>
</organism>
<reference evidence="1" key="1">
    <citation type="submission" date="2020-12" db="EMBL/GenBank/DDBJ databases">
        <title>Taurinivorans muris gen. nov., sp. nov., fundamental and realized metabolic niche of a ubiquitous sulfidogenic bacterium in the murine intestine.</title>
        <authorList>
            <person name="Ye H."/>
            <person name="Hanson B.T."/>
            <person name="Loy A."/>
        </authorList>
    </citation>
    <scope>NUCLEOTIDE SEQUENCE</scope>
    <source>
        <strain evidence="1">LT0009</strain>
    </source>
</reference>
<name>A0ABY5Y481_9BACT</name>
<gene>
    <name evidence="1" type="ORF">JBF11_03390</name>
</gene>
<dbReference type="EMBL" id="CP065938">
    <property type="protein sequence ID" value="UWX06369.1"/>
    <property type="molecule type" value="Genomic_DNA"/>
</dbReference>
<protein>
    <submittedName>
        <fullName evidence="1">Uncharacterized protein</fullName>
    </submittedName>
</protein>